<evidence type="ECO:0000256" key="7">
    <source>
        <dbReference type="SAM" id="Phobius"/>
    </source>
</evidence>
<dbReference type="GO" id="GO:0005886">
    <property type="term" value="C:plasma membrane"/>
    <property type="evidence" value="ECO:0007669"/>
    <property type="project" value="UniProtKB-SubCell"/>
</dbReference>
<feature type="transmembrane region" description="Helical" evidence="7">
    <location>
        <begin position="536"/>
        <end position="556"/>
    </location>
</feature>
<accession>A0AAV8UPD1</accession>
<keyword evidence="8" id="KW-0732">Signal</keyword>
<feature type="signal peptide" evidence="8">
    <location>
        <begin position="1"/>
        <end position="18"/>
    </location>
</feature>
<keyword evidence="3 7" id="KW-0812">Transmembrane</keyword>
<evidence type="ECO:0000256" key="2">
    <source>
        <dbReference type="ARBA" id="ARBA00022475"/>
    </source>
</evidence>
<dbReference type="Pfam" id="PF03553">
    <property type="entry name" value="Na_H_antiporter"/>
    <property type="match status" value="2"/>
</dbReference>
<evidence type="ECO:0000256" key="6">
    <source>
        <dbReference type="SAM" id="MobiDB-lite"/>
    </source>
</evidence>
<feature type="transmembrane region" description="Helical" evidence="7">
    <location>
        <begin position="390"/>
        <end position="412"/>
    </location>
</feature>
<feature type="transmembrane region" description="Helical" evidence="7">
    <location>
        <begin position="120"/>
        <end position="142"/>
    </location>
</feature>
<organism evidence="10 11">
    <name type="scientific">Rhodosorus marinus</name>
    <dbReference type="NCBI Taxonomy" id="101924"/>
    <lineage>
        <taxon>Eukaryota</taxon>
        <taxon>Rhodophyta</taxon>
        <taxon>Stylonematophyceae</taxon>
        <taxon>Stylonematales</taxon>
        <taxon>Stylonemataceae</taxon>
        <taxon>Rhodosorus</taxon>
    </lineage>
</organism>
<feature type="transmembrane region" description="Helical" evidence="7">
    <location>
        <begin position="498"/>
        <end position="516"/>
    </location>
</feature>
<evidence type="ECO:0000256" key="5">
    <source>
        <dbReference type="ARBA" id="ARBA00023136"/>
    </source>
</evidence>
<feature type="domain" description="Na+/H+ antiporter NhaC-like C-terminal" evidence="9">
    <location>
        <begin position="280"/>
        <end position="449"/>
    </location>
</feature>
<dbReference type="PANTHER" id="PTHR43478:SF1">
    <property type="entry name" value="NA+_H+ ANTIPORTER NHAC-LIKE C-TERMINAL DOMAIN-CONTAINING PROTEIN"/>
    <property type="match status" value="1"/>
</dbReference>
<feature type="chain" id="PRO_5043384281" description="Na+/H+ antiporter NhaC-like C-terminal domain-containing protein" evidence="8">
    <location>
        <begin position="19"/>
        <end position="769"/>
    </location>
</feature>
<feature type="region of interest" description="Disordered" evidence="6">
    <location>
        <begin position="744"/>
        <end position="769"/>
    </location>
</feature>
<feature type="transmembrane region" description="Helical" evidence="7">
    <location>
        <begin position="620"/>
        <end position="639"/>
    </location>
</feature>
<sequence>MKSGYLVLFSLAVGLAVTSPPAIVFDNLRPVYVDNVEFSLTVSLEYSNETTYDASSTLYSRVLWNNEIIGNHAVALYDEYGLLRSTIYIKELLVTGLDAQDVTVENSLSSDFSTVESATASLWFIPGAVTLLSPILVIIVAVWTREVLYALYIGIFTAAFIVSHYDPFQAFLRVLDTYLVESLGDVDHAFVILFTWFLSGLIACISRSGGSFGIAEIFKKFAKTRMTVQLVIFFIGFVIFFDSYANTLILGNTMRFVSDAMWVSREKLSFLVDATTSPVASIAPISSWIGFEVGLIQDQIDLLLEQGEDLEGVSTNGYMVFLATIPSRFYPIIMLFFQFFMIIAKREFGPMLVAERRSMDEHKLVRDDAKVDGKKEDEAMMPDESTPLKWWNGVVPIVLVIFIVLLAVMLTGRTTSLALGLPLTPENIFGHADANAALLYGSFTTTVVAWFMYRFQYVVQDRLVHPFMYWLRFKACPGRPLLTMQQNLDAFMDGIRGIFQPILVLILAWAIGAAIADSGADIFFSSALTGNLDPRALPVLTFLIAAVISFCTGTSWGTMSILFPLIVPTSWYASHDAEIFTLTISAILAGSVFGDHCTPISDTTILSAISSRCDLMHHTITQLPYALVVAVISILFGYLPCGYSAYESFAGLGICALASVVLVIFLGVRVDHPKRRLDVLTLAGRKMSNCCGKTDEDVEVPKTINLWEYDAQTDEEFVDILRPNFWKLSTWKGCFTCNGKTTLEEDPEKGKEETVDAEAQEAVSEQLSA</sequence>
<evidence type="ECO:0000256" key="3">
    <source>
        <dbReference type="ARBA" id="ARBA00022692"/>
    </source>
</evidence>
<evidence type="ECO:0000256" key="8">
    <source>
        <dbReference type="SAM" id="SignalP"/>
    </source>
</evidence>
<name>A0AAV8UPD1_9RHOD</name>
<keyword evidence="4 7" id="KW-1133">Transmembrane helix</keyword>
<feature type="transmembrane region" description="Helical" evidence="7">
    <location>
        <begin position="188"/>
        <end position="205"/>
    </location>
</feature>
<evidence type="ECO:0000259" key="9">
    <source>
        <dbReference type="Pfam" id="PF03553"/>
    </source>
</evidence>
<reference evidence="10 11" key="1">
    <citation type="journal article" date="2023" name="Nat. Commun.">
        <title>Origin of minicircular mitochondrial genomes in red algae.</title>
        <authorList>
            <person name="Lee Y."/>
            <person name="Cho C.H."/>
            <person name="Lee Y.M."/>
            <person name="Park S.I."/>
            <person name="Yang J.H."/>
            <person name="West J.A."/>
            <person name="Bhattacharya D."/>
            <person name="Yoon H.S."/>
        </authorList>
    </citation>
    <scope>NUCLEOTIDE SEQUENCE [LARGE SCALE GENOMIC DNA]</scope>
    <source>
        <strain evidence="10 11">CCMP1338</strain>
        <tissue evidence="10">Whole cell</tissue>
    </source>
</reference>
<evidence type="ECO:0000256" key="1">
    <source>
        <dbReference type="ARBA" id="ARBA00004651"/>
    </source>
</evidence>
<dbReference type="Proteomes" id="UP001157974">
    <property type="component" value="Unassembled WGS sequence"/>
</dbReference>
<keyword evidence="2" id="KW-1003">Cell membrane</keyword>
<feature type="transmembrane region" description="Helical" evidence="7">
    <location>
        <begin position="645"/>
        <end position="668"/>
    </location>
</feature>
<comment type="caution">
    <text evidence="10">The sequence shown here is derived from an EMBL/GenBank/DDBJ whole genome shotgun (WGS) entry which is preliminary data.</text>
</comment>
<feature type="domain" description="Na+/H+ antiporter NhaC-like C-terminal" evidence="9">
    <location>
        <begin position="489"/>
        <end position="638"/>
    </location>
</feature>
<keyword evidence="5 7" id="KW-0472">Membrane</keyword>
<feature type="transmembrane region" description="Helical" evidence="7">
    <location>
        <begin position="149"/>
        <end position="168"/>
    </location>
</feature>
<feature type="transmembrane region" description="Helical" evidence="7">
    <location>
        <begin position="432"/>
        <end position="453"/>
    </location>
</feature>
<evidence type="ECO:0000313" key="10">
    <source>
        <dbReference type="EMBL" id="KAJ8903331.1"/>
    </source>
</evidence>
<dbReference type="PANTHER" id="PTHR43478">
    <property type="entry name" value="NA+/H+ ANTIPORTER-RELATED"/>
    <property type="match status" value="1"/>
</dbReference>
<evidence type="ECO:0000313" key="11">
    <source>
        <dbReference type="Proteomes" id="UP001157974"/>
    </source>
</evidence>
<gene>
    <name evidence="10" type="ORF">NDN08_004439</name>
</gene>
<dbReference type="InterPro" id="IPR018461">
    <property type="entry name" value="Na/H_Antiport_NhaC-like_C"/>
</dbReference>
<feature type="transmembrane region" description="Helical" evidence="7">
    <location>
        <begin position="226"/>
        <end position="245"/>
    </location>
</feature>
<keyword evidence="11" id="KW-1185">Reference proteome</keyword>
<feature type="transmembrane region" description="Helical" evidence="7">
    <location>
        <begin position="318"/>
        <end position="343"/>
    </location>
</feature>
<evidence type="ECO:0000256" key="4">
    <source>
        <dbReference type="ARBA" id="ARBA00022989"/>
    </source>
</evidence>
<comment type="subcellular location">
    <subcellularLocation>
        <location evidence="1">Cell membrane</location>
        <topology evidence="1">Multi-pass membrane protein</topology>
    </subcellularLocation>
</comment>
<dbReference type="AlphaFoldDB" id="A0AAV8UPD1"/>
<dbReference type="EMBL" id="JAMWBK010000007">
    <property type="protein sequence ID" value="KAJ8903331.1"/>
    <property type="molecule type" value="Genomic_DNA"/>
</dbReference>
<proteinExistence type="predicted"/>
<protein>
    <recommendedName>
        <fullName evidence="9">Na+/H+ antiporter NhaC-like C-terminal domain-containing protein</fullName>
    </recommendedName>
</protein>